<name>A0A3Q0G5N4_ALLSI</name>
<feature type="compositionally biased region" description="Pro residues" evidence="1">
    <location>
        <begin position="221"/>
        <end position="232"/>
    </location>
</feature>
<feature type="region of interest" description="Disordered" evidence="1">
    <location>
        <begin position="1"/>
        <end position="288"/>
    </location>
</feature>
<sequence>MTAGKAGQLPGAQAPLPRPLSPMNNNIKTCSNFSNPPDGAKAASPWEPASAPRAGPTRPSLPTPPLPPPPSSKPSLTFPSPPSHPPPTDRPAKWTPQNVVSPPPPQCDKPAKFQASAFHPPPPPPPLPLTPPYGLPVRNDLSSSSPSPQPEIRDYLHPTPPPPPPPLLPTYTSSSTKPSLPLLPSPAPSRDINSSDVPPPLPPKSPYLLSQFQKPNIQSMPLPPTPPFPQPPAAVQKRRPGRVAVSGAGKLPLPPQPPARSPTTELTSKSPYAQAGPWPAREPSPQLRNGNMPVVDDFESKFTFHSVEDFPPPDEFKPFQRIYPSKEPRGCKLTISFDPGSKQEWQSRCLSKLPCCSFASRWPAKAHNLAVLYLGRNNPQHTYKLGNATLASTTTERDLRVMTDHRINVSC</sequence>
<feature type="compositionally biased region" description="Pro residues" evidence="1">
    <location>
        <begin position="119"/>
        <end position="134"/>
    </location>
</feature>
<feature type="compositionally biased region" description="Pro residues" evidence="1">
    <location>
        <begin position="59"/>
        <end position="72"/>
    </location>
</feature>
<reference evidence="3" key="1">
    <citation type="submission" date="2025-08" db="UniProtKB">
        <authorList>
            <consortium name="RefSeq"/>
        </authorList>
    </citation>
    <scope>IDENTIFICATION</scope>
</reference>
<feature type="compositionally biased region" description="Pro residues" evidence="1">
    <location>
        <begin position="79"/>
        <end position="89"/>
    </location>
</feature>
<dbReference type="RefSeq" id="XP_025054752.1">
    <property type="nucleotide sequence ID" value="XM_025198967.1"/>
</dbReference>
<feature type="compositionally biased region" description="Polar residues" evidence="1">
    <location>
        <begin position="261"/>
        <end position="271"/>
    </location>
</feature>
<dbReference type="CTD" id="644150"/>
<evidence type="ECO:0000313" key="3">
    <source>
        <dbReference type="RefSeq" id="XP_025054752.1"/>
    </source>
</evidence>
<keyword evidence="2" id="KW-1185">Reference proteome</keyword>
<feature type="compositionally biased region" description="Pro residues" evidence="1">
    <location>
        <begin position="158"/>
        <end position="168"/>
    </location>
</feature>
<accession>A0A3Q0G5N4</accession>
<dbReference type="Proteomes" id="UP000189705">
    <property type="component" value="Unplaced"/>
</dbReference>
<feature type="compositionally biased region" description="Polar residues" evidence="1">
    <location>
        <begin position="22"/>
        <end position="35"/>
    </location>
</feature>
<dbReference type="AlphaFoldDB" id="A0A3Q0G5N4"/>
<feature type="compositionally biased region" description="Low complexity" evidence="1">
    <location>
        <begin position="169"/>
        <end position="180"/>
    </location>
</feature>
<evidence type="ECO:0000256" key="1">
    <source>
        <dbReference type="SAM" id="MobiDB-lite"/>
    </source>
</evidence>
<gene>
    <name evidence="3" type="primary">WIPF3</name>
</gene>
<proteinExistence type="predicted"/>
<dbReference type="GeneID" id="102371375"/>
<protein>
    <submittedName>
        <fullName evidence="3">WAS/WASL-interacting protein family member 3 isoform X7</fullName>
    </submittedName>
</protein>
<evidence type="ECO:0000313" key="2">
    <source>
        <dbReference type="Proteomes" id="UP000189705"/>
    </source>
</evidence>
<organism evidence="2 3">
    <name type="scientific">Alligator sinensis</name>
    <name type="common">Chinese alligator</name>
    <dbReference type="NCBI Taxonomy" id="38654"/>
    <lineage>
        <taxon>Eukaryota</taxon>
        <taxon>Metazoa</taxon>
        <taxon>Chordata</taxon>
        <taxon>Craniata</taxon>
        <taxon>Vertebrata</taxon>
        <taxon>Euteleostomi</taxon>
        <taxon>Archelosauria</taxon>
        <taxon>Archosauria</taxon>
        <taxon>Crocodylia</taxon>
        <taxon>Alligatoridae</taxon>
        <taxon>Alligatorinae</taxon>
        <taxon>Alligator</taxon>
    </lineage>
</organism>